<dbReference type="GO" id="GO:0071973">
    <property type="term" value="P:bacterial-type flagellum-dependent cell motility"/>
    <property type="evidence" value="ECO:0007669"/>
    <property type="project" value="InterPro"/>
</dbReference>
<dbReference type="OrthoDB" id="9780302at2"/>
<dbReference type="Gene3D" id="1.10.220.30">
    <property type="match status" value="3"/>
</dbReference>
<evidence type="ECO:0000259" key="11">
    <source>
        <dbReference type="Pfam" id="PF14841"/>
    </source>
</evidence>
<accession>A0A1I5Q235</accession>
<evidence type="ECO:0000259" key="10">
    <source>
        <dbReference type="Pfam" id="PF01706"/>
    </source>
</evidence>
<keyword evidence="5" id="KW-1003">Cell membrane</keyword>
<comment type="subcellular location">
    <subcellularLocation>
        <location evidence="1">Bacterial flagellum basal body</location>
    </subcellularLocation>
    <subcellularLocation>
        <location evidence="2">Cell membrane</location>
        <topology evidence="2">Peripheral membrane protein</topology>
        <orientation evidence="2">Cytoplasmic side</orientation>
    </subcellularLocation>
</comment>
<dbReference type="Gene3D" id="1.20.5.2020">
    <property type="match status" value="1"/>
</dbReference>
<keyword evidence="13" id="KW-0966">Cell projection</keyword>
<proteinExistence type="inferred from homology"/>
<dbReference type="RefSeq" id="WP_092912446.1">
    <property type="nucleotide sequence ID" value="NZ_CP136592.1"/>
</dbReference>
<dbReference type="InterPro" id="IPR023087">
    <property type="entry name" value="Flg_Motor_Flig_C"/>
</dbReference>
<keyword evidence="13" id="KW-0282">Flagellum</keyword>
<dbReference type="Pfam" id="PF01706">
    <property type="entry name" value="FliG_C"/>
    <property type="match status" value="1"/>
</dbReference>
<dbReference type="InterPro" id="IPR000090">
    <property type="entry name" value="Flg_Motor_Flig"/>
</dbReference>
<keyword evidence="9" id="KW-0975">Bacterial flagellum</keyword>
<protein>
    <recommendedName>
        <fullName evidence="4">Flagellar motor switch protein FliG</fullName>
    </recommendedName>
</protein>
<feature type="domain" description="Flagellar motor switch protein FliG middle" evidence="11">
    <location>
        <begin position="128"/>
        <end position="201"/>
    </location>
</feature>
<keyword evidence="8" id="KW-0472">Membrane</keyword>
<evidence type="ECO:0000256" key="4">
    <source>
        <dbReference type="ARBA" id="ARBA00021870"/>
    </source>
</evidence>
<dbReference type="InterPro" id="IPR032779">
    <property type="entry name" value="FliG_M"/>
</dbReference>
<reference evidence="13 14" key="1">
    <citation type="submission" date="2016-10" db="EMBL/GenBank/DDBJ databases">
        <authorList>
            <person name="de Groot N.N."/>
        </authorList>
    </citation>
    <scope>NUCLEOTIDE SEQUENCE [LARGE SCALE GENOMIC DNA]</scope>
    <source>
        <strain evidence="13 14">EP1-55-1</strain>
    </source>
</reference>
<evidence type="ECO:0000313" key="14">
    <source>
        <dbReference type="Proteomes" id="UP000199227"/>
    </source>
</evidence>
<dbReference type="NCBIfam" id="TIGR00207">
    <property type="entry name" value="fliG"/>
    <property type="match status" value="1"/>
</dbReference>
<dbReference type="Proteomes" id="UP000199227">
    <property type="component" value="Unassembled WGS sequence"/>
</dbReference>
<evidence type="ECO:0000256" key="7">
    <source>
        <dbReference type="ARBA" id="ARBA00022779"/>
    </source>
</evidence>
<evidence type="ECO:0000256" key="8">
    <source>
        <dbReference type="ARBA" id="ARBA00023136"/>
    </source>
</evidence>
<dbReference type="GO" id="GO:0006935">
    <property type="term" value="P:chemotaxis"/>
    <property type="evidence" value="ECO:0007669"/>
    <property type="project" value="UniProtKB-KW"/>
</dbReference>
<evidence type="ECO:0000256" key="2">
    <source>
        <dbReference type="ARBA" id="ARBA00004413"/>
    </source>
</evidence>
<feature type="domain" description="Flagellar motor switch protein FliG C-terminal" evidence="10">
    <location>
        <begin position="230"/>
        <end position="336"/>
    </location>
</feature>
<evidence type="ECO:0000256" key="3">
    <source>
        <dbReference type="ARBA" id="ARBA00010299"/>
    </source>
</evidence>
<evidence type="ECO:0000256" key="9">
    <source>
        <dbReference type="ARBA" id="ARBA00023143"/>
    </source>
</evidence>
<dbReference type="AlphaFoldDB" id="A0A1I5Q235"/>
<feature type="domain" description="Flagellar motor switch protein FliG N-terminal" evidence="12">
    <location>
        <begin position="16"/>
        <end position="117"/>
    </location>
</feature>
<evidence type="ECO:0000313" key="13">
    <source>
        <dbReference type="EMBL" id="SFP40303.1"/>
    </source>
</evidence>
<organism evidence="13 14">
    <name type="scientific">Hydrogenimonas thermophila</name>
    <dbReference type="NCBI Taxonomy" id="223786"/>
    <lineage>
        <taxon>Bacteria</taxon>
        <taxon>Pseudomonadati</taxon>
        <taxon>Campylobacterota</taxon>
        <taxon>Epsilonproteobacteria</taxon>
        <taxon>Campylobacterales</taxon>
        <taxon>Hydrogenimonadaceae</taxon>
        <taxon>Hydrogenimonas</taxon>
    </lineage>
</organism>
<dbReference type="GO" id="GO:0009425">
    <property type="term" value="C:bacterial-type flagellum basal body"/>
    <property type="evidence" value="ECO:0007669"/>
    <property type="project" value="UniProtKB-SubCell"/>
</dbReference>
<keyword evidence="7" id="KW-0283">Flagellar rotation</keyword>
<keyword evidence="14" id="KW-1185">Reference proteome</keyword>
<dbReference type="EMBL" id="FOXB01000018">
    <property type="protein sequence ID" value="SFP40303.1"/>
    <property type="molecule type" value="Genomic_DNA"/>
</dbReference>
<dbReference type="PRINTS" id="PR00954">
    <property type="entry name" value="FLGMOTORFLIG"/>
</dbReference>
<sequence length="344" mass="38557">MSSIQLTPQQRAQLDELSMAEKVAILLIQLGEDITANIFSQLDVDAITEISKYIASAKSIDRPIAASILEEFYAIMQSNQYLNTGGLEYAKEILYRALGPEEAKKVIERLTKSMQSSQNFTFLSKIKPQQLADFIINEHPQTIALILAHMEPTDAAEVLSYFDDDMRAEIAMRMANLGDISPQIIKRVSTVLESKLESLASYKVEVGGPRAVADIFNRLGQKAAKSTLVQIEQIDEELANSIKEMMFTFEDISNLDNNAIREILKVVDKKDLMLALKSAPEELKERFLSNMSQRAREAFEEEMQFMGAVKVKEVEGAQRKIVEVVQKLAEEGVVSIGEAEEMIE</sequence>
<dbReference type="Pfam" id="PF14841">
    <property type="entry name" value="FliG_M"/>
    <property type="match status" value="1"/>
</dbReference>
<dbReference type="PANTHER" id="PTHR30534">
    <property type="entry name" value="FLAGELLAR MOTOR SWITCH PROTEIN FLIG"/>
    <property type="match status" value="1"/>
</dbReference>
<name>A0A1I5Q235_9BACT</name>
<dbReference type="GO" id="GO:0005886">
    <property type="term" value="C:plasma membrane"/>
    <property type="evidence" value="ECO:0007669"/>
    <property type="project" value="UniProtKB-SubCell"/>
</dbReference>
<evidence type="ECO:0000256" key="5">
    <source>
        <dbReference type="ARBA" id="ARBA00022475"/>
    </source>
</evidence>
<dbReference type="PIRSF" id="PIRSF003161">
    <property type="entry name" value="FliG"/>
    <property type="match status" value="1"/>
</dbReference>
<dbReference type="GO" id="GO:0003774">
    <property type="term" value="F:cytoskeletal motor activity"/>
    <property type="evidence" value="ECO:0007669"/>
    <property type="project" value="InterPro"/>
</dbReference>
<evidence type="ECO:0000256" key="6">
    <source>
        <dbReference type="ARBA" id="ARBA00022500"/>
    </source>
</evidence>
<dbReference type="STRING" id="223786.SAMN05216234_11812"/>
<dbReference type="Pfam" id="PF14842">
    <property type="entry name" value="FliG_N"/>
    <property type="match status" value="1"/>
</dbReference>
<keyword evidence="13" id="KW-0969">Cilium</keyword>
<gene>
    <name evidence="13" type="ORF">SAMN05216234_11812</name>
</gene>
<dbReference type="PANTHER" id="PTHR30534:SF0">
    <property type="entry name" value="FLAGELLAR MOTOR SWITCH PROTEIN FLIG"/>
    <property type="match status" value="1"/>
</dbReference>
<comment type="similarity">
    <text evidence="3">Belongs to the FliG family.</text>
</comment>
<evidence type="ECO:0000256" key="1">
    <source>
        <dbReference type="ARBA" id="ARBA00004117"/>
    </source>
</evidence>
<keyword evidence="6" id="KW-0145">Chemotaxis</keyword>
<dbReference type="InterPro" id="IPR011002">
    <property type="entry name" value="FliG_a-hlx"/>
</dbReference>
<dbReference type="InterPro" id="IPR028263">
    <property type="entry name" value="FliG_N"/>
</dbReference>
<dbReference type="SUPFAM" id="SSF48029">
    <property type="entry name" value="FliG"/>
    <property type="match status" value="2"/>
</dbReference>
<evidence type="ECO:0000259" key="12">
    <source>
        <dbReference type="Pfam" id="PF14842"/>
    </source>
</evidence>